<dbReference type="KEGG" id="scn:Solca_3829"/>
<proteinExistence type="predicted"/>
<dbReference type="RefSeq" id="WP_014682051.1">
    <property type="nucleotide sequence ID" value="NC_017770.1"/>
</dbReference>
<dbReference type="Gene3D" id="3.40.50.1010">
    <property type="entry name" value="5'-nuclease"/>
    <property type="match status" value="1"/>
</dbReference>
<dbReference type="OrthoDB" id="795067at2"/>
<feature type="domain" description="PIN" evidence="1">
    <location>
        <begin position="17"/>
        <end position="168"/>
    </location>
</feature>
<dbReference type="eggNOG" id="COG1848">
    <property type="taxonomic scope" value="Bacteria"/>
</dbReference>
<evidence type="ECO:0000313" key="3">
    <source>
        <dbReference type="Proteomes" id="UP000007590"/>
    </source>
</evidence>
<evidence type="ECO:0000259" key="1">
    <source>
        <dbReference type="Pfam" id="PF01850"/>
    </source>
</evidence>
<dbReference type="EMBL" id="CP003349">
    <property type="protein sequence ID" value="AFD08828.1"/>
    <property type="molecule type" value="Genomic_DNA"/>
</dbReference>
<keyword evidence="3" id="KW-1185">Reference proteome</keyword>
<dbReference type="InterPro" id="IPR002716">
    <property type="entry name" value="PIN_dom"/>
</dbReference>
<sequence>MKIFILHSDSSPKDCYYILDTNVWLPIFGLDEQASVHYKEFFDKILKTKQSRILLCPLQLSEILNRLLRFHAHKEYSKKYKSKTGSVPEFKNYYKEEYRKSDNFKKQYDIIIDDIEGYLSNVEIKDIAINDFDSLTKFDARKSDYNDHYIYLVAKEHNATIITHDSDFFGLNDVAVGTFNRKLYNRFKDSIKPTK</sequence>
<accession>H8KL11</accession>
<dbReference type="AlphaFoldDB" id="H8KL11"/>
<dbReference type="InterPro" id="IPR029060">
    <property type="entry name" value="PIN-like_dom_sf"/>
</dbReference>
<protein>
    <submittedName>
        <fullName evidence="2">Putative nucleic acid-binding protein, contains PIN domain</fullName>
    </submittedName>
</protein>
<evidence type="ECO:0000313" key="2">
    <source>
        <dbReference type="EMBL" id="AFD08828.1"/>
    </source>
</evidence>
<reference evidence="2" key="1">
    <citation type="submission" date="2012-02" db="EMBL/GenBank/DDBJ databases">
        <title>The complete genome of Solitalea canadensis DSM 3403.</title>
        <authorList>
            <consortium name="US DOE Joint Genome Institute (JGI-PGF)"/>
            <person name="Lucas S."/>
            <person name="Copeland A."/>
            <person name="Lapidus A."/>
            <person name="Glavina del Rio T."/>
            <person name="Dalin E."/>
            <person name="Tice H."/>
            <person name="Bruce D."/>
            <person name="Goodwin L."/>
            <person name="Pitluck S."/>
            <person name="Peters L."/>
            <person name="Ovchinnikova G."/>
            <person name="Lu M."/>
            <person name="Kyrpides N."/>
            <person name="Mavromatis K."/>
            <person name="Ivanova N."/>
            <person name="Brettin T."/>
            <person name="Detter J.C."/>
            <person name="Han C."/>
            <person name="Larimer F."/>
            <person name="Land M."/>
            <person name="Hauser L."/>
            <person name="Markowitz V."/>
            <person name="Cheng J.-F."/>
            <person name="Hugenholtz P."/>
            <person name="Woyke T."/>
            <person name="Wu D."/>
            <person name="Spring S."/>
            <person name="Schroeder M."/>
            <person name="Kopitz M."/>
            <person name="Brambilla E."/>
            <person name="Klenk H.-P."/>
            <person name="Eisen J.A."/>
        </authorList>
    </citation>
    <scope>NUCLEOTIDE SEQUENCE</scope>
    <source>
        <strain evidence="2">DSM 3403</strain>
    </source>
</reference>
<name>H8KL11_SOLCM</name>
<gene>
    <name evidence="2" type="ordered locus">Solca_3829</name>
</gene>
<dbReference type="SUPFAM" id="SSF88723">
    <property type="entry name" value="PIN domain-like"/>
    <property type="match status" value="1"/>
</dbReference>
<dbReference type="STRING" id="929556.Solca_3829"/>
<dbReference type="Pfam" id="PF01850">
    <property type="entry name" value="PIN"/>
    <property type="match status" value="1"/>
</dbReference>
<dbReference type="Proteomes" id="UP000007590">
    <property type="component" value="Chromosome"/>
</dbReference>
<dbReference type="HOGENOM" id="CLU_109673_0_0_10"/>
<organism evidence="2 3">
    <name type="scientific">Solitalea canadensis (strain ATCC 29591 / DSM 3403 / JCM 21819 / LMG 8368 / NBRC 15130 / NCIMB 12057 / USAM 9D)</name>
    <name type="common">Flexibacter canadensis</name>
    <dbReference type="NCBI Taxonomy" id="929556"/>
    <lineage>
        <taxon>Bacteria</taxon>
        <taxon>Pseudomonadati</taxon>
        <taxon>Bacteroidota</taxon>
        <taxon>Sphingobacteriia</taxon>
        <taxon>Sphingobacteriales</taxon>
        <taxon>Sphingobacteriaceae</taxon>
        <taxon>Solitalea</taxon>
    </lineage>
</organism>